<protein>
    <submittedName>
        <fullName evidence="4">C2 NT-type domain-containing protein</fullName>
    </submittedName>
</protein>
<organism evidence="4">
    <name type="scientific">Soboliphyme baturini</name>
    <dbReference type="NCBI Taxonomy" id="241478"/>
    <lineage>
        <taxon>Eukaryota</taxon>
        <taxon>Metazoa</taxon>
        <taxon>Ecdysozoa</taxon>
        <taxon>Nematoda</taxon>
        <taxon>Enoplea</taxon>
        <taxon>Dorylaimia</taxon>
        <taxon>Dioctophymatida</taxon>
        <taxon>Dioctophymatoidea</taxon>
        <taxon>Soboliphymatidae</taxon>
        <taxon>Soboliphyme</taxon>
    </lineage>
</organism>
<keyword evidence="3" id="KW-1185">Reference proteome</keyword>
<reference evidence="4" key="1">
    <citation type="submission" date="2016-06" db="UniProtKB">
        <authorList>
            <consortium name="WormBaseParasite"/>
        </authorList>
    </citation>
    <scope>IDENTIFICATION</scope>
</reference>
<evidence type="ECO:0000313" key="2">
    <source>
        <dbReference type="EMBL" id="VDP00142.1"/>
    </source>
</evidence>
<dbReference type="PANTHER" id="PTHR23167:SF46">
    <property type="entry name" value="EPS15 HOMOLOGY DOMAIN CONTAINING PROTEIN-BINDING PROTEIN 1, ISOFORM F"/>
    <property type="match status" value="1"/>
</dbReference>
<evidence type="ECO:0000313" key="3">
    <source>
        <dbReference type="Proteomes" id="UP000270296"/>
    </source>
</evidence>
<dbReference type="PANTHER" id="PTHR23167">
    <property type="entry name" value="CALPONIN HOMOLOGY DOMAIN-CONTAINING PROTEIN DDB_G0272472-RELATED"/>
    <property type="match status" value="1"/>
</dbReference>
<dbReference type="WBParaSite" id="SBAD_0000328201-mRNA-1">
    <property type="protein sequence ID" value="SBAD_0000328201-mRNA-1"/>
    <property type="gene ID" value="SBAD_0000328201"/>
</dbReference>
<name>A0A183IHP1_9BILA</name>
<dbReference type="Pfam" id="PF10358">
    <property type="entry name" value="NT-C2"/>
    <property type="match status" value="1"/>
</dbReference>
<feature type="domain" description="C2 NT-type" evidence="1">
    <location>
        <begin position="8"/>
        <end position="161"/>
    </location>
</feature>
<accession>A0A183IHP1</accession>
<evidence type="ECO:0000259" key="1">
    <source>
        <dbReference type="PROSITE" id="PS51840"/>
    </source>
</evidence>
<dbReference type="PROSITE" id="PS51840">
    <property type="entry name" value="C2_NT"/>
    <property type="match status" value="1"/>
</dbReference>
<dbReference type="EMBL" id="UZAM01007589">
    <property type="protein sequence ID" value="VDP00142.1"/>
    <property type="molecule type" value="Genomic_DNA"/>
</dbReference>
<proteinExistence type="predicted"/>
<dbReference type="OrthoDB" id="5972258at2759"/>
<reference evidence="2 3" key="2">
    <citation type="submission" date="2018-11" db="EMBL/GenBank/DDBJ databases">
        <authorList>
            <consortium name="Pathogen Informatics"/>
        </authorList>
    </citation>
    <scope>NUCLEOTIDE SEQUENCE [LARGE SCALE GENOMIC DNA]</scope>
</reference>
<dbReference type="InterPro" id="IPR050540">
    <property type="entry name" value="F-actin_Monoox_Mical"/>
</dbReference>
<evidence type="ECO:0000313" key="4">
    <source>
        <dbReference type="WBParaSite" id="SBAD_0000328201-mRNA-1"/>
    </source>
</evidence>
<dbReference type="Proteomes" id="UP000270296">
    <property type="component" value="Unassembled WGS sequence"/>
</dbReference>
<sequence length="257" mass="29620">MSSVWRKLQHQHKLATKFRFTAQFRELLLQCCQKWQPSNVSICWTHRKRRCSTKLRKWEPTITDPYSGLIIWPSKDAEILDIVTTLYRDTRRDTFDDKEWCFIVEEVTMTGKHKPIASVKINMRLFINEVPGVLTELKLRLKPLRDELEQCVLHLVLSCLVIKEGNALDEDMRSVASLISVQGLNQDTVENGVASDDISCKVATENLPEAKTISYKELMYATAPVEKPQSPSATPKVKRRSCCSHLLKPFLPFRMSL</sequence>
<dbReference type="AlphaFoldDB" id="A0A183IHP1"/>
<gene>
    <name evidence="2" type="ORF">SBAD_LOCUS3136</name>
</gene>
<dbReference type="InterPro" id="IPR019448">
    <property type="entry name" value="NT-C2"/>
</dbReference>